<comment type="similarity">
    <text evidence="1">Belongs to the peptidase S8 family.</text>
</comment>
<dbReference type="Gene3D" id="3.40.50.200">
    <property type="entry name" value="Peptidase S8/S53 domain"/>
    <property type="match status" value="1"/>
</dbReference>
<dbReference type="GO" id="GO:0005615">
    <property type="term" value="C:extracellular space"/>
    <property type="evidence" value="ECO:0007669"/>
    <property type="project" value="TreeGrafter"/>
</dbReference>
<dbReference type="Pfam" id="PF00082">
    <property type="entry name" value="Peptidase_S8"/>
    <property type="match status" value="1"/>
</dbReference>
<organism evidence="6">
    <name type="scientific">viral metagenome</name>
    <dbReference type="NCBI Taxonomy" id="1070528"/>
    <lineage>
        <taxon>unclassified sequences</taxon>
        <taxon>metagenomes</taxon>
        <taxon>organismal metagenomes</taxon>
    </lineage>
</organism>
<dbReference type="CDD" id="cd04077">
    <property type="entry name" value="Peptidases_S8_PCSK9_ProteinaseK_like"/>
    <property type="match status" value="1"/>
</dbReference>
<dbReference type="EMBL" id="MN740714">
    <property type="protein sequence ID" value="QHS80592.1"/>
    <property type="molecule type" value="Genomic_DNA"/>
</dbReference>
<dbReference type="SUPFAM" id="SSF52743">
    <property type="entry name" value="Subtilisin-like"/>
    <property type="match status" value="1"/>
</dbReference>
<dbReference type="InterPro" id="IPR050131">
    <property type="entry name" value="Peptidase_S8_subtilisin-like"/>
</dbReference>
<proteinExistence type="inferred from homology"/>
<feature type="domain" description="Peptidase S8/S53" evidence="5">
    <location>
        <begin position="150"/>
        <end position="380"/>
    </location>
</feature>
<dbReference type="PROSITE" id="PS51892">
    <property type="entry name" value="SUBTILASE"/>
    <property type="match status" value="1"/>
</dbReference>
<dbReference type="GO" id="GO:0004252">
    <property type="term" value="F:serine-type endopeptidase activity"/>
    <property type="evidence" value="ECO:0007669"/>
    <property type="project" value="InterPro"/>
</dbReference>
<keyword evidence="4" id="KW-0720">Serine protease</keyword>
<protein>
    <recommendedName>
        <fullName evidence="5">Peptidase S8/S53 domain-containing protein</fullName>
    </recommendedName>
</protein>
<dbReference type="InterPro" id="IPR036852">
    <property type="entry name" value="Peptidase_S8/S53_dom_sf"/>
</dbReference>
<evidence type="ECO:0000313" key="6">
    <source>
        <dbReference type="EMBL" id="QHS80648.1"/>
    </source>
</evidence>
<reference evidence="6" key="1">
    <citation type="journal article" date="2020" name="Nature">
        <title>Giant virus diversity and host interactions through global metagenomics.</title>
        <authorList>
            <person name="Schulz F."/>
            <person name="Roux S."/>
            <person name="Paez-Espino D."/>
            <person name="Jungbluth S."/>
            <person name="Walsh D.A."/>
            <person name="Denef V.J."/>
            <person name="McMahon K.D."/>
            <person name="Konstantinidis K.T."/>
            <person name="Eloe-Fadrosh E.A."/>
            <person name="Kyrpides N.C."/>
            <person name="Woyke T."/>
        </authorList>
    </citation>
    <scope>NUCLEOTIDE SEQUENCE</scope>
    <source>
        <strain evidence="6">GVMAG-S-1091796-13</strain>
    </source>
</reference>
<accession>A0A6C0ALI1</accession>
<dbReference type="GO" id="GO:0006508">
    <property type="term" value="P:proteolysis"/>
    <property type="evidence" value="ECO:0007669"/>
    <property type="project" value="UniProtKB-KW"/>
</dbReference>
<keyword evidence="2" id="KW-0645">Protease</keyword>
<dbReference type="AlphaFoldDB" id="A0A6C0ALI1"/>
<dbReference type="EMBL" id="MN740715">
    <property type="protein sequence ID" value="QHS80648.1"/>
    <property type="molecule type" value="Genomic_DNA"/>
</dbReference>
<dbReference type="InterPro" id="IPR022398">
    <property type="entry name" value="Peptidase_S8_His-AS"/>
</dbReference>
<dbReference type="PANTHER" id="PTHR43806">
    <property type="entry name" value="PEPTIDASE S8"/>
    <property type="match status" value="1"/>
</dbReference>
<evidence type="ECO:0000256" key="2">
    <source>
        <dbReference type="ARBA" id="ARBA00022670"/>
    </source>
</evidence>
<evidence type="ECO:0000256" key="1">
    <source>
        <dbReference type="ARBA" id="ARBA00011073"/>
    </source>
</evidence>
<dbReference type="PROSITE" id="PS00137">
    <property type="entry name" value="SUBTILASE_HIS"/>
    <property type="match status" value="1"/>
</dbReference>
<dbReference type="PANTHER" id="PTHR43806:SF60">
    <property type="entry name" value="PROPROTEIN CONVERTASE SUBTILISIN_KEXIN TYPE 9"/>
    <property type="match status" value="1"/>
</dbReference>
<dbReference type="InterPro" id="IPR034193">
    <property type="entry name" value="PCSK9_ProteinaseK-like"/>
</dbReference>
<sequence length="403" mass="45459">MTSFTFSFLSILLIGFAQPKNYILIPKEHHVYTFNYNSFAKEHYLEVLATIDDLILYKTHSIIYDLFTDTFEELFDIEEEQDYSVNPKFVENENVIFVQQPGEFEFKVQESVPWHLDRISKRHLPLNGSYAYSEPRSCHRNSEVEIETYVVDTGVQLHTEFGNNQPTFLENFSGDNINEDCNSHGTFCSSQIGGLNAGVCKDSKLFAVKVLTCEGSGSTSGVIAGMDYVFKRHLQREKENPKVRSIMSMSLGGGYSRIMNRVVEKMVKTSDTFYIVVASGNEAQDAKNTSPASARGILTANAMDRNDKRAYFSNYGSCTDIYSPGVSNYGAVLDNKYAVESGTSFSTPILAGIMNHYLDMYPHLNMKQLKEKILSDATKDTIEGNPKNTPNLMVFLKRNDDNN</sequence>
<name>A0A6C0ALI1_9ZZZZ</name>
<keyword evidence="3" id="KW-0378">Hydrolase</keyword>
<evidence type="ECO:0000256" key="4">
    <source>
        <dbReference type="ARBA" id="ARBA00022825"/>
    </source>
</evidence>
<evidence type="ECO:0000256" key="3">
    <source>
        <dbReference type="ARBA" id="ARBA00022801"/>
    </source>
</evidence>
<dbReference type="InterPro" id="IPR000209">
    <property type="entry name" value="Peptidase_S8/S53_dom"/>
</dbReference>
<evidence type="ECO:0000259" key="5">
    <source>
        <dbReference type="Pfam" id="PF00082"/>
    </source>
</evidence>